<accession>A0A0C9YRZ0</accession>
<dbReference type="AlphaFoldDB" id="A0A0C9YRZ0"/>
<organism evidence="1 2">
    <name type="scientific">Pisolithus microcarpus 441</name>
    <dbReference type="NCBI Taxonomy" id="765257"/>
    <lineage>
        <taxon>Eukaryota</taxon>
        <taxon>Fungi</taxon>
        <taxon>Dikarya</taxon>
        <taxon>Basidiomycota</taxon>
        <taxon>Agaricomycotina</taxon>
        <taxon>Agaricomycetes</taxon>
        <taxon>Agaricomycetidae</taxon>
        <taxon>Boletales</taxon>
        <taxon>Sclerodermatineae</taxon>
        <taxon>Pisolithaceae</taxon>
        <taxon>Pisolithus</taxon>
    </lineage>
</organism>
<reference evidence="2" key="2">
    <citation type="submission" date="2015-01" db="EMBL/GenBank/DDBJ databases">
        <title>Evolutionary Origins and Diversification of the Mycorrhizal Mutualists.</title>
        <authorList>
            <consortium name="DOE Joint Genome Institute"/>
            <consortium name="Mycorrhizal Genomics Consortium"/>
            <person name="Kohler A."/>
            <person name="Kuo A."/>
            <person name="Nagy L.G."/>
            <person name="Floudas D."/>
            <person name="Copeland A."/>
            <person name="Barry K.W."/>
            <person name="Cichocki N."/>
            <person name="Veneault-Fourrey C."/>
            <person name="LaButti K."/>
            <person name="Lindquist E.A."/>
            <person name="Lipzen A."/>
            <person name="Lundell T."/>
            <person name="Morin E."/>
            <person name="Murat C."/>
            <person name="Riley R."/>
            <person name="Ohm R."/>
            <person name="Sun H."/>
            <person name="Tunlid A."/>
            <person name="Henrissat B."/>
            <person name="Grigoriev I.V."/>
            <person name="Hibbett D.S."/>
            <person name="Martin F."/>
        </authorList>
    </citation>
    <scope>NUCLEOTIDE SEQUENCE [LARGE SCALE GENOMIC DNA]</scope>
    <source>
        <strain evidence="2">441</strain>
    </source>
</reference>
<gene>
    <name evidence="1" type="ORF">PISMIDRAFT_686134</name>
</gene>
<evidence type="ECO:0000313" key="1">
    <source>
        <dbReference type="EMBL" id="KIK16664.1"/>
    </source>
</evidence>
<reference evidence="1 2" key="1">
    <citation type="submission" date="2014-04" db="EMBL/GenBank/DDBJ databases">
        <authorList>
            <consortium name="DOE Joint Genome Institute"/>
            <person name="Kuo A."/>
            <person name="Kohler A."/>
            <person name="Costa M.D."/>
            <person name="Nagy L.G."/>
            <person name="Floudas D."/>
            <person name="Copeland A."/>
            <person name="Barry K.W."/>
            <person name="Cichocki N."/>
            <person name="Veneault-Fourrey C."/>
            <person name="LaButti K."/>
            <person name="Lindquist E.A."/>
            <person name="Lipzen A."/>
            <person name="Lundell T."/>
            <person name="Morin E."/>
            <person name="Murat C."/>
            <person name="Sun H."/>
            <person name="Tunlid A."/>
            <person name="Henrissat B."/>
            <person name="Grigoriev I.V."/>
            <person name="Hibbett D.S."/>
            <person name="Martin F."/>
            <person name="Nordberg H.P."/>
            <person name="Cantor M.N."/>
            <person name="Hua S.X."/>
        </authorList>
    </citation>
    <scope>NUCLEOTIDE SEQUENCE [LARGE SCALE GENOMIC DNA]</scope>
    <source>
        <strain evidence="1 2">441</strain>
    </source>
</reference>
<name>A0A0C9YRZ0_9AGAM</name>
<dbReference type="Proteomes" id="UP000054018">
    <property type="component" value="Unassembled WGS sequence"/>
</dbReference>
<sequence>MAAGSYEREYLVTRHRDQYFINYYRRGHMYDGHSCTPSDHLDTPKGYWPTHEFRPGQH</sequence>
<evidence type="ECO:0000313" key="2">
    <source>
        <dbReference type="Proteomes" id="UP000054018"/>
    </source>
</evidence>
<dbReference type="HOGENOM" id="CLU_2979965_0_0_1"/>
<protein>
    <submittedName>
        <fullName evidence="1">Uncharacterized protein</fullName>
    </submittedName>
</protein>
<keyword evidence="2" id="KW-1185">Reference proteome</keyword>
<dbReference type="EMBL" id="KN833850">
    <property type="protein sequence ID" value="KIK16664.1"/>
    <property type="molecule type" value="Genomic_DNA"/>
</dbReference>
<proteinExistence type="predicted"/>